<dbReference type="SUPFAM" id="SSF159888">
    <property type="entry name" value="YdhG-like"/>
    <property type="match status" value="1"/>
</dbReference>
<dbReference type="AlphaFoldDB" id="A0A3R7NWG2"/>
<evidence type="ECO:0000313" key="2">
    <source>
        <dbReference type="EMBL" id="RNF33551.1"/>
    </source>
</evidence>
<accession>A0A3R7NWG2</accession>
<keyword evidence="3" id="KW-1185">Reference proteome</keyword>
<gene>
    <name evidence="2" type="ORF">A7A09_015660</name>
</gene>
<dbReference type="InterPro" id="IPR014922">
    <property type="entry name" value="YdhG-like"/>
</dbReference>
<dbReference type="Proteomes" id="UP000238137">
    <property type="component" value="Unassembled WGS sequence"/>
</dbReference>
<evidence type="ECO:0000313" key="3">
    <source>
        <dbReference type="Proteomes" id="UP000238137"/>
    </source>
</evidence>
<name>A0A3R7NWG2_9RHOB</name>
<protein>
    <recommendedName>
        <fullName evidence="1">YdhG-like domain-containing protein</fullName>
    </recommendedName>
</protein>
<dbReference type="Pfam" id="PF08818">
    <property type="entry name" value="DUF1801"/>
    <property type="match status" value="1"/>
</dbReference>
<proteinExistence type="predicted"/>
<dbReference type="OrthoDB" id="214150at2"/>
<feature type="domain" description="YdhG-like" evidence="1">
    <location>
        <begin position="20"/>
        <end position="117"/>
    </location>
</feature>
<sequence length="197" mass="22328">MAMSESDTRIKAYFSEPKPWRAELATLRAILRDTPLTEEFKWRSPCYCFENANIVTLWRLKDCCALGFFKGVLLEDREGILIAPGENSQSMRKVEFTGLAEITGLETVLKDYIGEAIELEKAGLKVSFSKHAPEFPGELIDRLDEDPEFRTAFEALTPGRQRGYVLHFSQAKQSATRISRIAKCAPRILEGKGLHDR</sequence>
<reference evidence="2" key="1">
    <citation type="submission" date="2018-05" db="EMBL/GenBank/DDBJ databases">
        <title>Reclassification of Methylarcula marina and Methylarcula terricola as Paracoccus methylarcula sp.nov., comb.nov. and Paracoccus terricola comb.nov.</title>
        <authorList>
            <person name="Shmareva M.N."/>
            <person name="Doronina N.V."/>
            <person name="Vasilenko O.V."/>
            <person name="Tarlachkov S.V."/>
            <person name="Trotsenko Y.A."/>
        </authorList>
    </citation>
    <scope>NUCLEOTIDE SEQUENCE [LARGE SCALE GENOMIC DNA]</scope>
    <source>
        <strain evidence="2">VKM B-2159</strain>
    </source>
</reference>
<dbReference type="InterPro" id="IPR016786">
    <property type="entry name" value="YdeI_bac"/>
</dbReference>
<organism evidence="2 3">
    <name type="scientific">Paracoccus methylarcula</name>
    <dbReference type="NCBI Taxonomy" id="72022"/>
    <lineage>
        <taxon>Bacteria</taxon>
        <taxon>Pseudomonadati</taxon>
        <taxon>Pseudomonadota</taxon>
        <taxon>Alphaproteobacteria</taxon>
        <taxon>Rhodobacterales</taxon>
        <taxon>Paracoccaceae</taxon>
        <taxon>Paracoccus</taxon>
    </lineage>
</organism>
<dbReference type="EMBL" id="PXNQ02000010">
    <property type="protein sequence ID" value="RNF33551.1"/>
    <property type="molecule type" value="Genomic_DNA"/>
</dbReference>
<comment type="caution">
    <text evidence="2">The sequence shown here is derived from an EMBL/GenBank/DDBJ whole genome shotgun (WGS) entry which is preliminary data.</text>
</comment>
<dbReference type="Pfam" id="PF13376">
    <property type="entry name" value="OmdA"/>
    <property type="match status" value="1"/>
</dbReference>
<dbReference type="PIRSF" id="PIRSF021308">
    <property type="entry name" value="UCP021308"/>
    <property type="match status" value="1"/>
</dbReference>
<evidence type="ECO:0000259" key="1">
    <source>
        <dbReference type="Pfam" id="PF08818"/>
    </source>
</evidence>